<keyword evidence="3" id="KW-1185">Reference proteome</keyword>
<name>A0ABN5WXK2_9GAMM</name>
<dbReference type="Proteomes" id="UP000289555">
    <property type="component" value="Chromosome"/>
</dbReference>
<feature type="transmembrane region" description="Helical" evidence="1">
    <location>
        <begin position="6"/>
        <end position="29"/>
    </location>
</feature>
<keyword evidence="1" id="KW-1133">Transmembrane helix</keyword>
<keyword evidence="1" id="KW-0812">Transmembrane</keyword>
<feature type="transmembrane region" description="Helical" evidence="1">
    <location>
        <begin position="112"/>
        <end position="136"/>
    </location>
</feature>
<evidence type="ECO:0000256" key="1">
    <source>
        <dbReference type="SAM" id="Phobius"/>
    </source>
</evidence>
<evidence type="ECO:0000313" key="2">
    <source>
        <dbReference type="EMBL" id="BBI51552.1"/>
    </source>
</evidence>
<keyword evidence="1" id="KW-0472">Membrane</keyword>
<accession>A0ABN5WXK2</accession>
<evidence type="ECO:0000313" key="3">
    <source>
        <dbReference type="Proteomes" id="UP000289555"/>
    </source>
</evidence>
<proteinExistence type="predicted"/>
<feature type="transmembrane region" description="Helical" evidence="1">
    <location>
        <begin position="79"/>
        <end position="105"/>
    </location>
</feature>
<evidence type="ECO:0008006" key="4">
    <source>
        <dbReference type="Google" id="ProtNLM"/>
    </source>
</evidence>
<sequence>MAPLSLGVIDVALLSSLLAVAGYMWWAFADLSMLGGIMPRLAIAIIVAACVLEIIRTIIKPMTWQIQTLSQQLLWVAGFFALIASVMVLGFLFAAAVFCLGFLLVVARMKPVAAVGLAAGVTLFLIGMANLLTLTYPTGMLAGL</sequence>
<gene>
    <name evidence="2" type="ORF">HORIV_39730</name>
</gene>
<dbReference type="EMBL" id="AP019416">
    <property type="protein sequence ID" value="BBI51552.1"/>
    <property type="molecule type" value="Genomic_DNA"/>
</dbReference>
<protein>
    <recommendedName>
        <fullName evidence="4">Tripartite tricarboxylate transporter TctB family protein</fullName>
    </recommendedName>
</protein>
<organism evidence="2 3">
    <name type="scientific">Vreelandella olivaria</name>
    <dbReference type="NCBI Taxonomy" id="390919"/>
    <lineage>
        <taxon>Bacteria</taxon>
        <taxon>Pseudomonadati</taxon>
        <taxon>Pseudomonadota</taxon>
        <taxon>Gammaproteobacteria</taxon>
        <taxon>Oceanospirillales</taxon>
        <taxon>Halomonadaceae</taxon>
        <taxon>Vreelandella</taxon>
    </lineage>
</organism>
<feature type="transmembrane region" description="Helical" evidence="1">
    <location>
        <begin position="41"/>
        <end position="59"/>
    </location>
</feature>
<reference evidence="3" key="1">
    <citation type="journal article" date="2019" name="Microbiol. Resour. Announc.">
        <title>Complete Genome Sequence of Halomonas olivaria, a Moderately Halophilic Bacterium Isolated from Olive Processing Effluents, Obtained by Nanopore Sequencing.</title>
        <authorList>
            <person name="Nagata S."/>
            <person name="Ii K.M."/>
            <person name="Tsukimi T."/>
            <person name="Miura M.C."/>
            <person name="Galipon J."/>
            <person name="Arakawa K."/>
        </authorList>
    </citation>
    <scope>NUCLEOTIDE SEQUENCE [LARGE SCALE GENOMIC DNA]</scope>
    <source>
        <strain evidence="3">TYRC17</strain>
    </source>
</reference>